<dbReference type="PRINTS" id="PR00792">
    <property type="entry name" value="PEPSIN"/>
</dbReference>
<dbReference type="GO" id="GO:0004190">
    <property type="term" value="F:aspartic-type endopeptidase activity"/>
    <property type="evidence" value="ECO:0007669"/>
    <property type="project" value="InterPro"/>
</dbReference>
<feature type="active site" evidence="2">
    <location>
        <position position="98"/>
    </location>
</feature>
<evidence type="ECO:0000259" key="6">
    <source>
        <dbReference type="PROSITE" id="PS51767"/>
    </source>
</evidence>
<dbReference type="Gene3D" id="2.40.70.10">
    <property type="entry name" value="Acid Proteases"/>
    <property type="match status" value="2"/>
</dbReference>
<dbReference type="GO" id="GO:0006508">
    <property type="term" value="P:proteolysis"/>
    <property type="evidence" value="ECO:0007669"/>
    <property type="project" value="InterPro"/>
</dbReference>
<sequence>MAITIFRRSFVVSAVVLLSSLLITTVSAHSAVLNVKYKYAGQERSITQLKAHDSRRQLGILAGVDLPLGGSGRPDAVGLYYAKIGIGTPTKDFYVQVDTGSDIMWVNCIQCTECPKRSSLGINLSLYNIKDSVTGKMVPCNQEFCLEVNGGPLSGCTANDSCPYLQIYEDGSSTAGVFIKDLVLYDRVSGDLQTTSANGSINFGALWSFEILIEYHKVVEMCGARQAGDLGSSNEDEALDGILGFGKSNLSIISQLASSGKVKKMFAHCLDGVNGGGIFAIGHVVQPKVNMTPLVPNQWCGEHLLKEQTSSCMVDEEELGFAYLVVGISGGCDVDCVGVGRFMMCCMPIGKRGKQWIICFVVFLCDVELRVWAFHGSVGAKNIGLTGWLAPHYNVNMTAVQVGQVFLNISIEVFESGDRKGTIIDSGTTLAYLPEMVYEPLVSKIISQQPDINVQTVHDEYTCFQYSESIDDGFPPVVFHFENSLSLKVYPHEYLFLLEGLWCIGWQNSGRQSRDRMNLTLLGDLVLSNKLVLYDLEHQVIGWTEYNCSSDIKVLDDQTGTIHLVGSHYLGSACSLNIRWAIVLLFLSMLLHYIFTGILL</sequence>
<feature type="domain" description="Peptidase A1" evidence="6">
    <location>
        <begin position="80"/>
        <end position="544"/>
    </location>
</feature>
<dbReference type="InParanoid" id="A0A7N2MSE2"/>
<evidence type="ECO:0000256" key="5">
    <source>
        <dbReference type="SAM" id="SignalP"/>
    </source>
</evidence>
<evidence type="ECO:0000256" key="4">
    <source>
        <dbReference type="SAM" id="Phobius"/>
    </source>
</evidence>
<organism evidence="7 8">
    <name type="scientific">Quercus lobata</name>
    <name type="common">Valley oak</name>
    <dbReference type="NCBI Taxonomy" id="97700"/>
    <lineage>
        <taxon>Eukaryota</taxon>
        <taxon>Viridiplantae</taxon>
        <taxon>Streptophyta</taxon>
        <taxon>Embryophyta</taxon>
        <taxon>Tracheophyta</taxon>
        <taxon>Spermatophyta</taxon>
        <taxon>Magnoliopsida</taxon>
        <taxon>eudicotyledons</taxon>
        <taxon>Gunneridae</taxon>
        <taxon>Pentapetalae</taxon>
        <taxon>rosids</taxon>
        <taxon>fabids</taxon>
        <taxon>Fagales</taxon>
        <taxon>Fagaceae</taxon>
        <taxon>Quercus</taxon>
    </lineage>
</organism>
<dbReference type="FunCoup" id="A0A7N2MSE2">
    <property type="interactions" value="561"/>
</dbReference>
<dbReference type="Pfam" id="PF14543">
    <property type="entry name" value="TAXi_N"/>
    <property type="match status" value="1"/>
</dbReference>
<proteinExistence type="inferred from homology"/>
<keyword evidence="8" id="KW-1185">Reference proteome</keyword>
<dbReference type="InterPro" id="IPR032861">
    <property type="entry name" value="TAXi_N"/>
</dbReference>
<feature type="signal peptide" evidence="5">
    <location>
        <begin position="1"/>
        <end position="28"/>
    </location>
</feature>
<dbReference type="SUPFAM" id="SSF50630">
    <property type="entry name" value="Acid proteases"/>
    <property type="match status" value="2"/>
</dbReference>
<dbReference type="InterPro" id="IPR033121">
    <property type="entry name" value="PEPTIDASE_A1"/>
</dbReference>
<evidence type="ECO:0000256" key="1">
    <source>
        <dbReference type="ARBA" id="ARBA00007447"/>
    </source>
</evidence>
<dbReference type="InterPro" id="IPR032799">
    <property type="entry name" value="TAXi_C"/>
</dbReference>
<evidence type="ECO:0000256" key="3">
    <source>
        <dbReference type="PIRSR" id="PIRSR601461-2"/>
    </source>
</evidence>
<name>A0A7N2MSE2_QUELO</name>
<dbReference type="Gramene" id="QL10p044345:mrna">
    <property type="protein sequence ID" value="QL10p044345:mrna"/>
    <property type="gene ID" value="QL10p044345"/>
</dbReference>
<keyword evidence="4" id="KW-0812">Transmembrane</keyword>
<evidence type="ECO:0000256" key="2">
    <source>
        <dbReference type="PIRSR" id="PIRSR601461-1"/>
    </source>
</evidence>
<dbReference type="PANTHER" id="PTHR13683">
    <property type="entry name" value="ASPARTYL PROTEASES"/>
    <property type="match status" value="1"/>
</dbReference>
<keyword evidence="4" id="KW-1133">Transmembrane helix</keyword>
<dbReference type="AlphaFoldDB" id="A0A7N2MSE2"/>
<keyword evidence="4" id="KW-0472">Membrane</keyword>
<protein>
    <recommendedName>
        <fullName evidence="6">Peptidase A1 domain-containing protein</fullName>
    </recommendedName>
</protein>
<feature type="disulfide bond" evidence="3">
    <location>
        <begin position="463"/>
        <end position="503"/>
    </location>
</feature>
<dbReference type="EnsemblPlants" id="QL10p044345:mrna">
    <property type="protein sequence ID" value="QL10p044345:mrna"/>
    <property type="gene ID" value="QL10p044345"/>
</dbReference>
<reference evidence="7 8" key="1">
    <citation type="journal article" date="2016" name="G3 (Bethesda)">
        <title>First Draft Assembly and Annotation of the Genome of a California Endemic Oak Quercus lobata Nee (Fagaceae).</title>
        <authorList>
            <person name="Sork V.L."/>
            <person name="Fitz-Gibbon S.T."/>
            <person name="Puiu D."/>
            <person name="Crepeau M."/>
            <person name="Gugger P.F."/>
            <person name="Sherman R."/>
            <person name="Stevens K."/>
            <person name="Langley C.H."/>
            <person name="Pellegrini M."/>
            <person name="Salzberg S.L."/>
        </authorList>
    </citation>
    <scope>NUCLEOTIDE SEQUENCE [LARGE SCALE GENOMIC DNA]</scope>
    <source>
        <strain evidence="7 8">cv. SW786</strain>
    </source>
</reference>
<feature type="chain" id="PRO_5029501395" description="Peptidase A1 domain-containing protein" evidence="5">
    <location>
        <begin position="29"/>
        <end position="600"/>
    </location>
</feature>
<dbReference type="PANTHER" id="PTHR13683:SF685">
    <property type="entry name" value="EUKARYOTIC ASPARTYL PROTEASE FAMILY PROTEIN"/>
    <property type="match status" value="1"/>
</dbReference>
<comment type="similarity">
    <text evidence="1">Belongs to the peptidase A1 family.</text>
</comment>
<reference evidence="7" key="2">
    <citation type="submission" date="2021-01" db="UniProtKB">
        <authorList>
            <consortium name="EnsemblPlants"/>
        </authorList>
    </citation>
    <scope>IDENTIFICATION</scope>
</reference>
<keyword evidence="3" id="KW-1015">Disulfide bond</keyword>
<keyword evidence="5" id="KW-0732">Signal</keyword>
<dbReference type="OMA" id="QISENEW"/>
<dbReference type="Pfam" id="PF14541">
    <property type="entry name" value="TAXi_C"/>
    <property type="match status" value="1"/>
</dbReference>
<feature type="transmembrane region" description="Helical" evidence="4">
    <location>
        <begin position="580"/>
        <end position="599"/>
    </location>
</feature>
<dbReference type="Proteomes" id="UP000594261">
    <property type="component" value="Chromosome 10"/>
</dbReference>
<dbReference type="PROSITE" id="PS51767">
    <property type="entry name" value="PEPTIDASE_A1"/>
    <property type="match status" value="1"/>
</dbReference>
<feature type="active site" evidence="2">
    <location>
        <position position="425"/>
    </location>
</feature>
<dbReference type="InterPro" id="IPR001461">
    <property type="entry name" value="Aspartic_peptidase_A1"/>
</dbReference>
<evidence type="ECO:0000313" key="7">
    <source>
        <dbReference type="EnsemblPlants" id="QL10p044345:mrna"/>
    </source>
</evidence>
<dbReference type="InterPro" id="IPR021109">
    <property type="entry name" value="Peptidase_aspartic_dom_sf"/>
</dbReference>
<evidence type="ECO:0000313" key="8">
    <source>
        <dbReference type="Proteomes" id="UP000594261"/>
    </source>
</evidence>
<accession>A0A7N2MSE2</accession>
<dbReference type="EMBL" id="LRBV02000010">
    <property type="status" value="NOT_ANNOTATED_CDS"/>
    <property type="molecule type" value="Genomic_DNA"/>
</dbReference>